<keyword evidence="2" id="KW-1185">Reference proteome</keyword>
<reference evidence="2" key="1">
    <citation type="journal article" date="2019" name="Int. J. Syst. Evol. Microbiol.">
        <title>The Global Catalogue of Microorganisms (GCM) 10K type strain sequencing project: providing services to taxonomists for standard genome sequencing and annotation.</title>
        <authorList>
            <consortium name="The Broad Institute Genomics Platform"/>
            <consortium name="The Broad Institute Genome Sequencing Center for Infectious Disease"/>
            <person name="Wu L."/>
            <person name="Ma J."/>
        </authorList>
    </citation>
    <scope>NUCLEOTIDE SEQUENCE [LARGE SCALE GENOMIC DNA]</scope>
    <source>
        <strain evidence="2">KCTC 52438</strain>
    </source>
</reference>
<dbReference type="RefSeq" id="WP_386720777.1">
    <property type="nucleotide sequence ID" value="NZ_JBHRSZ010000004.1"/>
</dbReference>
<sequence>MDIQACELFSTRLLRKPSSDAEPLVQLVVQLVKAGADSDPLLDVGKPIKGAYLETQFRVSGIGYLLFLTDDVPFEETLRVYLLDEQCALLDGLEFAGNLATGNLEGVRIVDTSTIEFSFIHLYPCRVRVHAHQKWRTPLIFTPGVSRWGRIQKRYLELTFVK</sequence>
<dbReference type="Proteomes" id="UP001595476">
    <property type="component" value="Unassembled WGS sequence"/>
</dbReference>
<dbReference type="EMBL" id="JBHRSZ010000004">
    <property type="protein sequence ID" value="MFC3151639.1"/>
    <property type="molecule type" value="Genomic_DNA"/>
</dbReference>
<evidence type="ECO:0000313" key="2">
    <source>
        <dbReference type="Proteomes" id="UP001595476"/>
    </source>
</evidence>
<name>A0ABV7HCL3_9GAMM</name>
<proteinExistence type="predicted"/>
<accession>A0ABV7HCL3</accession>
<protein>
    <submittedName>
        <fullName evidence="1">Uncharacterized protein</fullName>
    </submittedName>
</protein>
<organism evidence="1 2">
    <name type="scientific">Litoribrevibacter euphylliae</name>
    <dbReference type="NCBI Taxonomy" id="1834034"/>
    <lineage>
        <taxon>Bacteria</taxon>
        <taxon>Pseudomonadati</taxon>
        <taxon>Pseudomonadota</taxon>
        <taxon>Gammaproteobacteria</taxon>
        <taxon>Oceanospirillales</taxon>
        <taxon>Oceanospirillaceae</taxon>
        <taxon>Litoribrevibacter</taxon>
    </lineage>
</organism>
<comment type="caution">
    <text evidence="1">The sequence shown here is derived from an EMBL/GenBank/DDBJ whole genome shotgun (WGS) entry which is preliminary data.</text>
</comment>
<gene>
    <name evidence="1" type="ORF">ACFOEK_11435</name>
</gene>
<evidence type="ECO:0000313" key="1">
    <source>
        <dbReference type="EMBL" id="MFC3151639.1"/>
    </source>
</evidence>